<dbReference type="InterPro" id="IPR020904">
    <property type="entry name" value="Sc_DH/Rdtase_CS"/>
</dbReference>
<dbReference type="PROSITE" id="PS00061">
    <property type="entry name" value="ADH_SHORT"/>
    <property type="match status" value="1"/>
</dbReference>
<dbReference type="Pfam" id="PF13561">
    <property type="entry name" value="adh_short_C2"/>
    <property type="match status" value="1"/>
</dbReference>
<dbReference type="Proteomes" id="UP001595536">
    <property type="component" value="Unassembled WGS sequence"/>
</dbReference>
<comment type="caution">
    <text evidence="1">The sequence shown here is derived from an EMBL/GenBank/DDBJ whole genome shotgun (WGS) entry which is preliminary data.</text>
</comment>
<dbReference type="InterPro" id="IPR036291">
    <property type="entry name" value="NAD(P)-bd_dom_sf"/>
</dbReference>
<dbReference type="CDD" id="cd05233">
    <property type="entry name" value="SDR_c"/>
    <property type="match status" value="1"/>
</dbReference>
<dbReference type="GO" id="GO:0016491">
    <property type="term" value="F:oxidoreductase activity"/>
    <property type="evidence" value="ECO:0007669"/>
    <property type="project" value="UniProtKB-KW"/>
</dbReference>
<dbReference type="Gene3D" id="3.40.50.720">
    <property type="entry name" value="NAD(P)-binding Rossmann-like Domain"/>
    <property type="match status" value="1"/>
</dbReference>
<accession>A0ABV7LDQ0</accession>
<dbReference type="EMBL" id="JBHRUV010000029">
    <property type="protein sequence ID" value="MFC3265986.1"/>
    <property type="molecule type" value="Genomic_DNA"/>
</dbReference>
<gene>
    <name evidence="1" type="ORF">ACFOEX_06435</name>
</gene>
<name>A0ABV7LDQ0_9HYPH</name>
<protein>
    <submittedName>
        <fullName evidence="1">SDR family NAD(P)-dependent oxidoreductase</fullName>
        <ecNumber evidence="1">1.1.1.-</ecNumber>
    </submittedName>
</protein>
<evidence type="ECO:0000313" key="1">
    <source>
        <dbReference type="EMBL" id="MFC3265986.1"/>
    </source>
</evidence>
<dbReference type="PRINTS" id="PR00080">
    <property type="entry name" value="SDRFAMILY"/>
</dbReference>
<reference evidence="2" key="1">
    <citation type="journal article" date="2019" name="Int. J. Syst. Evol. Microbiol.">
        <title>The Global Catalogue of Microorganisms (GCM) 10K type strain sequencing project: providing services to taxonomists for standard genome sequencing and annotation.</title>
        <authorList>
            <consortium name="The Broad Institute Genomics Platform"/>
            <consortium name="The Broad Institute Genome Sequencing Center for Infectious Disease"/>
            <person name="Wu L."/>
            <person name="Ma J."/>
        </authorList>
    </citation>
    <scope>NUCLEOTIDE SEQUENCE [LARGE SCALE GENOMIC DNA]</scope>
    <source>
        <strain evidence="2">CCM 7941</strain>
    </source>
</reference>
<sequence>MLDFRGKVAVITGAASGIGAAAAAKFAALGARLCLADVNGAALAERAARLEQAEGDVITRVCDVARRGSVEAMIDAAASHFGRIDILVNNAGKGSFGRVTQLAPETWREVVAVNLDAVYYAARAAMPHLAASRGCIVNTASISGLRGDYGFSAYNAAKAGVINLTRTLALDHGPEGVRVNCVCPGLVATPISAPLRADPAVMAAYSGVTPLGRAAEPEEIADAIVFLASSMASYVTGAALVVDGGLTAATGQPNFNRLLGHLLEQRATG</sequence>
<dbReference type="NCBIfam" id="NF005559">
    <property type="entry name" value="PRK07231.1"/>
    <property type="match status" value="1"/>
</dbReference>
<dbReference type="PRINTS" id="PR00081">
    <property type="entry name" value="GDHRDH"/>
</dbReference>
<dbReference type="RefSeq" id="WP_376831443.1">
    <property type="nucleotide sequence ID" value="NZ_JBHLWR010000006.1"/>
</dbReference>
<dbReference type="InterPro" id="IPR002347">
    <property type="entry name" value="SDR_fam"/>
</dbReference>
<proteinExistence type="predicted"/>
<dbReference type="PANTHER" id="PTHR43975">
    <property type="entry name" value="ZGC:101858"/>
    <property type="match status" value="1"/>
</dbReference>
<keyword evidence="1" id="KW-0560">Oxidoreductase</keyword>
<organism evidence="1 2">
    <name type="scientific">Camelimonas abortus</name>
    <dbReference type="NCBI Taxonomy" id="1017184"/>
    <lineage>
        <taxon>Bacteria</taxon>
        <taxon>Pseudomonadati</taxon>
        <taxon>Pseudomonadota</taxon>
        <taxon>Alphaproteobacteria</taxon>
        <taxon>Hyphomicrobiales</taxon>
        <taxon>Chelatococcaceae</taxon>
        <taxon>Camelimonas</taxon>
    </lineage>
</organism>
<dbReference type="PANTHER" id="PTHR43975:SF2">
    <property type="entry name" value="EG:BACR7A4.14 PROTEIN-RELATED"/>
    <property type="match status" value="1"/>
</dbReference>
<keyword evidence="2" id="KW-1185">Reference proteome</keyword>
<evidence type="ECO:0000313" key="2">
    <source>
        <dbReference type="Proteomes" id="UP001595536"/>
    </source>
</evidence>
<dbReference type="SUPFAM" id="SSF51735">
    <property type="entry name" value="NAD(P)-binding Rossmann-fold domains"/>
    <property type="match status" value="1"/>
</dbReference>
<dbReference type="EC" id="1.1.1.-" evidence="1"/>